<reference evidence="2" key="2">
    <citation type="submission" date="2025-09" db="UniProtKB">
        <authorList>
            <consortium name="Ensembl"/>
        </authorList>
    </citation>
    <scope>IDENTIFICATION</scope>
</reference>
<evidence type="ECO:0000256" key="1">
    <source>
        <dbReference type="SAM" id="MobiDB-lite"/>
    </source>
</evidence>
<evidence type="ECO:0000313" key="3">
    <source>
        <dbReference type="Proteomes" id="UP000694396"/>
    </source>
</evidence>
<organism evidence="2 3">
    <name type="scientific">Cyanoderma ruficeps</name>
    <name type="common">rufous-capped babbler</name>
    <dbReference type="NCBI Taxonomy" id="181631"/>
    <lineage>
        <taxon>Eukaryota</taxon>
        <taxon>Metazoa</taxon>
        <taxon>Chordata</taxon>
        <taxon>Craniata</taxon>
        <taxon>Vertebrata</taxon>
        <taxon>Euteleostomi</taxon>
        <taxon>Archelosauria</taxon>
        <taxon>Archosauria</taxon>
        <taxon>Dinosauria</taxon>
        <taxon>Saurischia</taxon>
        <taxon>Theropoda</taxon>
        <taxon>Coelurosauria</taxon>
        <taxon>Aves</taxon>
        <taxon>Neognathae</taxon>
        <taxon>Neoaves</taxon>
        <taxon>Telluraves</taxon>
        <taxon>Australaves</taxon>
        <taxon>Passeriformes</taxon>
        <taxon>Sylvioidea</taxon>
        <taxon>Timaliidae</taxon>
        <taxon>Cyanoderma</taxon>
    </lineage>
</organism>
<feature type="region of interest" description="Disordered" evidence="1">
    <location>
        <begin position="1"/>
        <end position="22"/>
    </location>
</feature>
<proteinExistence type="predicted"/>
<keyword evidence="3" id="KW-1185">Reference proteome</keyword>
<name>A0A8C3QZL5_9PASS</name>
<reference evidence="2" key="1">
    <citation type="submission" date="2025-08" db="UniProtKB">
        <authorList>
            <consortium name="Ensembl"/>
        </authorList>
    </citation>
    <scope>IDENTIFICATION</scope>
</reference>
<protein>
    <submittedName>
        <fullName evidence="2">Uncharacterized protein</fullName>
    </submittedName>
</protein>
<accession>A0A8C3QZL5</accession>
<dbReference type="Proteomes" id="UP000694396">
    <property type="component" value="Unplaced"/>
</dbReference>
<dbReference type="Ensembl" id="ENSCRFT00000013996.1">
    <property type="protein sequence ID" value="ENSCRFP00000013524.1"/>
    <property type="gene ID" value="ENSCRFG00000010471.1"/>
</dbReference>
<evidence type="ECO:0000313" key="2">
    <source>
        <dbReference type="Ensembl" id="ENSCRFP00000013524.1"/>
    </source>
</evidence>
<sequence>MNPTTPTISPRRPKPRTTFHPSYIKPSSILHPMVRLSIKLKIRTNWGPTCSSTNHLIRGHFSNHPTIHYPNSRQLHPKHISNHPRTPLSHLLLLTPSHNMICINPS</sequence>
<dbReference type="AlphaFoldDB" id="A0A8C3QZL5"/>